<feature type="domain" description="PRD" evidence="13">
    <location>
        <begin position="236"/>
        <end position="342"/>
    </location>
</feature>
<evidence type="ECO:0000256" key="1">
    <source>
        <dbReference type="ARBA" id="ARBA00004496"/>
    </source>
</evidence>
<dbReference type="Gene3D" id="3.40.50.2300">
    <property type="match status" value="1"/>
</dbReference>
<keyword evidence="7" id="KW-0418">Kinase</keyword>
<dbReference type="PANTHER" id="PTHR36203">
    <property type="entry name" value="ASCORBATE-SPECIFIC PTS SYSTEM EIIA COMPONENT"/>
    <property type="match status" value="1"/>
</dbReference>
<dbReference type="InterPro" id="IPR016152">
    <property type="entry name" value="PTrfase/Anion_transptr"/>
</dbReference>
<keyword evidence="4" id="KW-0597">Phosphoprotein</keyword>
<evidence type="ECO:0000256" key="3">
    <source>
        <dbReference type="ARBA" id="ARBA00022490"/>
    </source>
</evidence>
<dbReference type="OrthoDB" id="369398at2"/>
<dbReference type="InterPro" id="IPR002178">
    <property type="entry name" value="PTS_EIIA_type-2_dom"/>
</dbReference>
<dbReference type="EMBL" id="BFFO01000002">
    <property type="protein sequence ID" value="GBG96223.1"/>
    <property type="molecule type" value="Genomic_DNA"/>
</dbReference>
<dbReference type="GO" id="GO:0005737">
    <property type="term" value="C:cytoplasm"/>
    <property type="evidence" value="ECO:0007669"/>
    <property type="project" value="UniProtKB-SubCell"/>
</dbReference>
<evidence type="ECO:0000256" key="5">
    <source>
        <dbReference type="ARBA" id="ARBA00022679"/>
    </source>
</evidence>
<comment type="caution">
    <text evidence="14">The sequence shown here is derived from an EMBL/GenBank/DDBJ whole genome shotgun (WGS) entry which is preliminary data.</text>
</comment>
<dbReference type="InterPro" id="IPR036634">
    <property type="entry name" value="PRD_sf"/>
</dbReference>
<protein>
    <recommendedName>
        <fullName evidence="9">Ascorbate-specific PTS system EIIA component</fullName>
    </recommendedName>
    <alternativeName>
        <fullName evidence="10">Ascorbate-specific phosphotransferase enzyme IIA component</fullName>
    </alternativeName>
</protein>
<evidence type="ECO:0000256" key="4">
    <source>
        <dbReference type="ARBA" id="ARBA00022553"/>
    </source>
</evidence>
<evidence type="ECO:0000256" key="2">
    <source>
        <dbReference type="ARBA" id="ARBA00022448"/>
    </source>
</evidence>
<accession>A0A2R5HDT5</accession>
<evidence type="ECO:0000259" key="13">
    <source>
        <dbReference type="PROSITE" id="PS51372"/>
    </source>
</evidence>
<dbReference type="PANTHER" id="PTHR36203:SF1">
    <property type="entry name" value="ASCORBATE-SPECIFIC PTS SYSTEM EIIA COMPONENT"/>
    <property type="match status" value="1"/>
</dbReference>
<dbReference type="CDD" id="cd05568">
    <property type="entry name" value="PTS_IIB_bgl_like"/>
    <property type="match status" value="1"/>
</dbReference>
<dbReference type="GO" id="GO:0006355">
    <property type="term" value="P:regulation of DNA-templated transcription"/>
    <property type="evidence" value="ECO:0007669"/>
    <property type="project" value="InterPro"/>
</dbReference>
<evidence type="ECO:0000313" key="15">
    <source>
        <dbReference type="Proteomes" id="UP000245021"/>
    </source>
</evidence>
<name>A0A2R5HDT5_9LACT</name>
<dbReference type="RefSeq" id="WP_109245215.1">
    <property type="nucleotide sequence ID" value="NZ_BFFO01000002.1"/>
</dbReference>
<dbReference type="AlphaFoldDB" id="A0A2R5HDT5"/>
<dbReference type="Proteomes" id="UP000245021">
    <property type="component" value="Unassembled WGS sequence"/>
</dbReference>
<dbReference type="Pfam" id="PF00359">
    <property type="entry name" value="PTS_EIIA_2"/>
    <property type="match status" value="1"/>
</dbReference>
<comment type="subcellular location">
    <subcellularLocation>
        <location evidence="1">Cytoplasm</location>
    </subcellularLocation>
</comment>
<keyword evidence="15" id="KW-1185">Reference proteome</keyword>
<organism evidence="14 15">
    <name type="scientific">Lactococcus termiticola</name>
    <dbReference type="NCBI Taxonomy" id="2169526"/>
    <lineage>
        <taxon>Bacteria</taxon>
        <taxon>Bacillati</taxon>
        <taxon>Bacillota</taxon>
        <taxon>Bacilli</taxon>
        <taxon>Lactobacillales</taxon>
        <taxon>Streptococcaceae</taxon>
        <taxon>Lactococcus</taxon>
    </lineage>
</organism>
<gene>
    <name evidence="14" type="ORF">NtB2_00334</name>
</gene>
<proteinExistence type="predicted"/>
<keyword evidence="14" id="KW-0670">Pyruvate</keyword>
<comment type="function">
    <text evidence="8">The phosphoenolpyruvate-dependent sugar phosphotransferase system (sugar PTS), a major carbohydrate active transport system, catalyzes the phosphorylation of incoming sugar substrates concomitantly with their translocation across the cell membrane. The enzyme II UlaABC PTS system is involved in ascorbate transport.</text>
</comment>
<dbReference type="SUPFAM" id="SSF63520">
    <property type="entry name" value="PTS-regulatory domain, PRD"/>
    <property type="match status" value="1"/>
</dbReference>
<evidence type="ECO:0000256" key="6">
    <source>
        <dbReference type="ARBA" id="ARBA00022683"/>
    </source>
</evidence>
<dbReference type="Pfam" id="PF00874">
    <property type="entry name" value="PRD"/>
    <property type="match status" value="1"/>
</dbReference>
<dbReference type="Gene3D" id="1.10.1790.10">
    <property type="entry name" value="PRD domain"/>
    <property type="match status" value="1"/>
</dbReference>
<dbReference type="GO" id="GO:0009401">
    <property type="term" value="P:phosphoenolpyruvate-dependent sugar phosphotransferase system"/>
    <property type="evidence" value="ECO:0007669"/>
    <property type="project" value="UniProtKB-KW"/>
</dbReference>
<evidence type="ECO:0000313" key="14">
    <source>
        <dbReference type="EMBL" id="GBG96223.1"/>
    </source>
</evidence>
<dbReference type="InterPro" id="IPR011608">
    <property type="entry name" value="PRD"/>
</dbReference>
<dbReference type="SUPFAM" id="SSF52794">
    <property type="entry name" value="PTS system IIB component-like"/>
    <property type="match status" value="1"/>
</dbReference>
<keyword evidence="5 14" id="KW-0808">Transferase</keyword>
<reference evidence="14 15" key="1">
    <citation type="journal article" date="2018" name="Genome Announc.">
        <title>Draft Genome Sequence of Lactococcus sp. Strain NtB2 (JCM 32569), Isolated from the Gut of the Higher Termite Nasutitermes takasagoensis.</title>
        <authorList>
            <person name="Noda S."/>
            <person name="Aihara C."/>
            <person name="Yuki M."/>
            <person name="Ohkuma M."/>
        </authorList>
    </citation>
    <scope>NUCLEOTIDE SEQUENCE [LARGE SCALE GENOMIC DNA]</scope>
    <source>
        <strain evidence="14 15">NtB2</strain>
    </source>
</reference>
<keyword evidence="2" id="KW-0813">Transport</keyword>
<dbReference type="GO" id="GO:0016301">
    <property type="term" value="F:kinase activity"/>
    <property type="evidence" value="ECO:0007669"/>
    <property type="project" value="UniProtKB-KW"/>
</dbReference>
<evidence type="ECO:0000256" key="9">
    <source>
        <dbReference type="ARBA" id="ARBA00041175"/>
    </source>
</evidence>
<sequence length="632" mass="72495">MIDYDLDIMLFSKHRLWKKERALELLELSESSFISKMKKLNEKLGELALTYEDGLISVPKMEEDFESIRFEIDARSFSLQELDRQAVIFLLIYSRKAVFSTDYLIQTLGVSKNTVLSDLKKLRQAIAMGAYPLELVSSRTRGFYLEGEELELRRLVWHYLQQLSDDKAYYVLSSFLNKEDALHIYKVKKVLDGHLARLEVSLVYSRYIPCLFYFALTSDANENLLLGMSDGTSPSLKEDFLYRMAFDIMQNLMRLTANDFEDFTTTFNSLLLHLGPAYYRLKGGFELQNSLLERIKKDYSELFRLMPNILEALEAKTGKISEGELAYFVVLFGGEIYKEKYASGKLRAIVLCLNGISSSLILKKRLESLFPNIEFILSTSLSNLEMLDKASYDIIFSSVPVYSEKRVYLVSSLPSAQEESELYNQVMQDYELPGYFMPEAEKIYKAILPYIDLKASVSKKELINVINKKLKHPRKEKENYQPMLSELLRAEHIRFTNEKLDWQSAIRKAAEPLLDSQAIEASYPEAIISRVSEYGPYIDLGLGIALPHARPEDGVNKLGMTFLKCEEEVLLNDDPTHKIQVFILLAAVDNESHLRALSSLTQILSDKEELEALKAASTVEEVQKVLSTKEEK</sequence>
<feature type="domain" description="PTS EIIB type-2" evidence="12">
    <location>
        <begin position="346"/>
        <end position="434"/>
    </location>
</feature>
<dbReference type="PROSITE" id="PS51372">
    <property type="entry name" value="PRD_2"/>
    <property type="match status" value="1"/>
</dbReference>
<evidence type="ECO:0000256" key="10">
    <source>
        <dbReference type="ARBA" id="ARBA00042072"/>
    </source>
</evidence>
<dbReference type="InterPro" id="IPR036388">
    <property type="entry name" value="WH-like_DNA-bd_sf"/>
</dbReference>
<dbReference type="SUPFAM" id="SSF55804">
    <property type="entry name" value="Phoshotransferase/anion transport protein"/>
    <property type="match status" value="1"/>
</dbReference>
<dbReference type="PROSITE" id="PS51094">
    <property type="entry name" value="PTS_EIIA_TYPE_2"/>
    <property type="match status" value="1"/>
</dbReference>
<dbReference type="Gene3D" id="3.40.930.10">
    <property type="entry name" value="Mannitol-specific EII, Chain A"/>
    <property type="match status" value="1"/>
</dbReference>
<evidence type="ECO:0000259" key="11">
    <source>
        <dbReference type="PROSITE" id="PS51094"/>
    </source>
</evidence>
<feature type="domain" description="PTS EIIA type-2" evidence="11">
    <location>
        <begin position="486"/>
        <end position="629"/>
    </location>
</feature>
<evidence type="ECO:0000256" key="7">
    <source>
        <dbReference type="ARBA" id="ARBA00022777"/>
    </source>
</evidence>
<dbReference type="GO" id="GO:0008982">
    <property type="term" value="F:protein-N(PI)-phosphohistidine-sugar phosphotransferase activity"/>
    <property type="evidence" value="ECO:0007669"/>
    <property type="project" value="InterPro"/>
</dbReference>
<dbReference type="PROSITE" id="PS00372">
    <property type="entry name" value="PTS_EIIA_TYPE_2_HIS"/>
    <property type="match status" value="1"/>
</dbReference>
<keyword evidence="6" id="KW-0598">Phosphotransferase system</keyword>
<dbReference type="CDD" id="cd00211">
    <property type="entry name" value="PTS_IIA_fru"/>
    <property type="match status" value="1"/>
</dbReference>
<evidence type="ECO:0000259" key="12">
    <source>
        <dbReference type="PROSITE" id="PS51099"/>
    </source>
</evidence>
<evidence type="ECO:0000256" key="8">
    <source>
        <dbReference type="ARBA" id="ARBA00037387"/>
    </source>
</evidence>
<dbReference type="InterPro" id="IPR036095">
    <property type="entry name" value="PTS_EIIB-like_sf"/>
</dbReference>
<dbReference type="PROSITE" id="PS51099">
    <property type="entry name" value="PTS_EIIB_TYPE_2"/>
    <property type="match status" value="1"/>
</dbReference>
<dbReference type="Gene3D" id="1.10.10.10">
    <property type="entry name" value="Winged helix-like DNA-binding domain superfamily/Winged helix DNA-binding domain"/>
    <property type="match status" value="1"/>
</dbReference>
<keyword evidence="3" id="KW-0963">Cytoplasm</keyword>
<dbReference type="InterPro" id="IPR051351">
    <property type="entry name" value="Ascorbate-PTS_EIIA_comp"/>
</dbReference>
<dbReference type="InterPro" id="IPR013011">
    <property type="entry name" value="PTS_EIIB_2"/>
</dbReference>